<dbReference type="EMBL" id="VFPJ01000001">
    <property type="protein sequence ID" value="TQM41903.1"/>
    <property type="molecule type" value="Genomic_DNA"/>
</dbReference>
<sequence>MKLPKYPLSSSETLMSFDFISEGHKGLIHKLVKYQPTNIDNVYNLAFGDKDLQTGEIDDEVVSNNGDSEKVLATVVSTVYAFTDKYPNFSVYASGSTKARTRLYRIGITRYINEIKCDFEILGELEDDWDEFQVGVEYEGFLVRRKI</sequence>
<dbReference type="InterPro" id="IPR053865">
    <property type="entry name" value="DUF6934"/>
</dbReference>
<evidence type="ECO:0000313" key="1">
    <source>
        <dbReference type="EMBL" id="TQM41903.1"/>
    </source>
</evidence>
<evidence type="ECO:0000313" key="2">
    <source>
        <dbReference type="Proteomes" id="UP000320773"/>
    </source>
</evidence>
<reference evidence="1 2" key="1">
    <citation type="submission" date="2019-06" db="EMBL/GenBank/DDBJ databases">
        <title>Genomic Encyclopedia of Archaeal and Bacterial Type Strains, Phase II (KMG-II): from individual species to whole genera.</title>
        <authorList>
            <person name="Goeker M."/>
        </authorList>
    </citation>
    <scope>NUCLEOTIDE SEQUENCE [LARGE SCALE GENOMIC DNA]</scope>
    <source>
        <strain evidence="1 2">DSM 24789</strain>
    </source>
</reference>
<dbReference type="Pfam" id="PF22028">
    <property type="entry name" value="DUF6934"/>
    <property type="match status" value="1"/>
</dbReference>
<protein>
    <submittedName>
        <fullName evidence="1">Uncharacterized protein</fullName>
    </submittedName>
</protein>
<dbReference type="Proteomes" id="UP000320773">
    <property type="component" value="Unassembled WGS sequence"/>
</dbReference>
<proteinExistence type="predicted"/>
<name>A0A543G740_9FLAO</name>
<organism evidence="1 2">
    <name type="scientific">Flavobacterium branchiophilum</name>
    <dbReference type="NCBI Taxonomy" id="55197"/>
    <lineage>
        <taxon>Bacteria</taxon>
        <taxon>Pseudomonadati</taxon>
        <taxon>Bacteroidota</taxon>
        <taxon>Flavobacteriia</taxon>
        <taxon>Flavobacteriales</taxon>
        <taxon>Flavobacteriaceae</taxon>
        <taxon>Flavobacterium</taxon>
    </lineage>
</organism>
<accession>A0A543G740</accession>
<dbReference type="RefSeq" id="WP_014083936.1">
    <property type="nucleotide sequence ID" value="NZ_CBCSFI010000027.1"/>
</dbReference>
<gene>
    <name evidence="1" type="ORF">BC670_2917</name>
</gene>
<dbReference type="AlphaFoldDB" id="A0A543G740"/>
<dbReference type="OMA" id="FKINIAY"/>
<comment type="caution">
    <text evidence="1">The sequence shown here is derived from an EMBL/GenBank/DDBJ whole genome shotgun (WGS) entry which is preliminary data.</text>
</comment>